<evidence type="ECO:0000313" key="2">
    <source>
        <dbReference type="Proteomes" id="UP001303046"/>
    </source>
</evidence>
<sequence>MSHGVHGFVYVLINRLIRRGVWSMLTCAKVDQSVSFLITTSISVQPKVCGNGTSNGDVVVGVAYFVLSLG</sequence>
<keyword evidence="2" id="KW-1185">Reference proteome</keyword>
<dbReference type="EMBL" id="JAVFWL010000004">
    <property type="protein sequence ID" value="KAK6749754.1"/>
    <property type="molecule type" value="Genomic_DNA"/>
</dbReference>
<gene>
    <name evidence="1" type="primary">Necator_chrIV.g15311</name>
    <name evidence="1" type="ORF">RB195_002016</name>
</gene>
<proteinExistence type="predicted"/>
<reference evidence="1 2" key="1">
    <citation type="submission" date="2023-08" db="EMBL/GenBank/DDBJ databases">
        <title>A Necator americanus chromosomal reference genome.</title>
        <authorList>
            <person name="Ilik V."/>
            <person name="Petrzelkova K.J."/>
            <person name="Pardy F."/>
            <person name="Fuh T."/>
            <person name="Niatou-Singa F.S."/>
            <person name="Gouil Q."/>
            <person name="Baker L."/>
            <person name="Ritchie M.E."/>
            <person name="Jex A.R."/>
            <person name="Gazzola D."/>
            <person name="Li H."/>
            <person name="Toshio Fujiwara R."/>
            <person name="Zhan B."/>
            <person name="Aroian R.V."/>
            <person name="Pafco B."/>
            <person name="Schwarz E.M."/>
        </authorList>
    </citation>
    <scope>NUCLEOTIDE SEQUENCE [LARGE SCALE GENOMIC DNA]</scope>
    <source>
        <strain evidence="1 2">Aroian</strain>
        <tissue evidence="1">Whole animal</tissue>
    </source>
</reference>
<evidence type="ECO:0000313" key="1">
    <source>
        <dbReference type="EMBL" id="KAK6749754.1"/>
    </source>
</evidence>
<dbReference type="Proteomes" id="UP001303046">
    <property type="component" value="Unassembled WGS sequence"/>
</dbReference>
<accession>A0ABR1DH71</accession>
<protein>
    <submittedName>
        <fullName evidence="1">Uncharacterized protein</fullName>
    </submittedName>
</protein>
<organism evidence="1 2">
    <name type="scientific">Necator americanus</name>
    <name type="common">Human hookworm</name>
    <dbReference type="NCBI Taxonomy" id="51031"/>
    <lineage>
        <taxon>Eukaryota</taxon>
        <taxon>Metazoa</taxon>
        <taxon>Ecdysozoa</taxon>
        <taxon>Nematoda</taxon>
        <taxon>Chromadorea</taxon>
        <taxon>Rhabditida</taxon>
        <taxon>Rhabditina</taxon>
        <taxon>Rhabditomorpha</taxon>
        <taxon>Strongyloidea</taxon>
        <taxon>Ancylostomatidae</taxon>
        <taxon>Bunostominae</taxon>
        <taxon>Necator</taxon>
    </lineage>
</organism>
<comment type="caution">
    <text evidence="1">The sequence shown here is derived from an EMBL/GenBank/DDBJ whole genome shotgun (WGS) entry which is preliminary data.</text>
</comment>
<name>A0ABR1DH71_NECAM</name>